<dbReference type="PANTHER" id="PTHR21497">
    <property type="entry name" value="UBIQUITIN LIGASE E3 ALPHA-RELATED"/>
    <property type="match status" value="1"/>
</dbReference>
<keyword evidence="7 10" id="KW-0862">Zinc</keyword>
<evidence type="ECO:0000259" key="13">
    <source>
        <dbReference type="PROSITE" id="PS51157"/>
    </source>
</evidence>
<keyword evidence="15" id="KW-1185">Reference proteome</keyword>
<dbReference type="InterPro" id="IPR039164">
    <property type="entry name" value="UBR1-like"/>
</dbReference>
<dbReference type="InterPro" id="IPR055194">
    <property type="entry name" value="UBR1-like_WH"/>
</dbReference>
<dbReference type="PROSITE" id="PS51157">
    <property type="entry name" value="ZF_UBR"/>
    <property type="match status" value="1"/>
</dbReference>
<feature type="region of interest" description="Disordered" evidence="12">
    <location>
        <begin position="1211"/>
        <end position="1230"/>
    </location>
</feature>
<evidence type="ECO:0000256" key="7">
    <source>
        <dbReference type="ARBA" id="ARBA00022833"/>
    </source>
</evidence>
<keyword evidence="11" id="KW-0175">Coiled coil</keyword>
<dbReference type="GO" id="GO:0071596">
    <property type="term" value="P:ubiquitin-dependent protein catabolic process via the N-end rule pathway"/>
    <property type="evidence" value="ECO:0007669"/>
    <property type="project" value="UniProtKB-UniRule"/>
</dbReference>
<dbReference type="GO" id="GO:0000151">
    <property type="term" value="C:ubiquitin ligase complex"/>
    <property type="evidence" value="ECO:0007669"/>
    <property type="project" value="TreeGrafter"/>
</dbReference>
<comment type="pathway">
    <text evidence="2 10">Protein modification; protein ubiquitination.</text>
</comment>
<dbReference type="OrthoDB" id="15304at2759"/>
<dbReference type="EMBL" id="CAJGYM010000102">
    <property type="protein sequence ID" value="CAD6197729.1"/>
    <property type="molecule type" value="Genomic_DNA"/>
</dbReference>
<comment type="function">
    <text evidence="10">Ubiquitin ligase protein which is a component of the N-end rule pathway. Recognizes and binds to proteins bearing specific N-terminal residues that are destabilizing according to the N-end rule, leading to their ubiquitination and subsequent degradation.</text>
</comment>
<evidence type="ECO:0000256" key="12">
    <source>
        <dbReference type="SAM" id="MobiDB-lite"/>
    </source>
</evidence>
<evidence type="ECO:0000313" key="14">
    <source>
        <dbReference type="EMBL" id="CAD6197729.1"/>
    </source>
</evidence>
<reference evidence="14" key="1">
    <citation type="submission" date="2020-10" db="EMBL/GenBank/DDBJ databases">
        <authorList>
            <person name="Kikuchi T."/>
        </authorList>
    </citation>
    <scope>NUCLEOTIDE SEQUENCE</scope>
    <source>
        <strain evidence="14">NKZ352</strain>
    </source>
</reference>
<evidence type="ECO:0000256" key="2">
    <source>
        <dbReference type="ARBA" id="ARBA00004906"/>
    </source>
</evidence>
<dbReference type="GO" id="GO:0016567">
    <property type="term" value="P:protein ubiquitination"/>
    <property type="evidence" value="ECO:0007669"/>
    <property type="project" value="UniProtKB-UniRule"/>
</dbReference>
<evidence type="ECO:0000256" key="4">
    <source>
        <dbReference type="ARBA" id="ARBA00022723"/>
    </source>
</evidence>
<dbReference type="GO" id="GO:0008270">
    <property type="term" value="F:zinc ion binding"/>
    <property type="evidence" value="ECO:0007669"/>
    <property type="project" value="UniProtKB-UniRule"/>
</dbReference>
<evidence type="ECO:0000256" key="9">
    <source>
        <dbReference type="PROSITE-ProRule" id="PRU00508"/>
    </source>
</evidence>
<protein>
    <recommendedName>
        <fullName evidence="10">E3 ubiquitin-protein ligase</fullName>
        <ecNumber evidence="10">2.3.2.27</ecNumber>
    </recommendedName>
</protein>
<evidence type="ECO:0000256" key="1">
    <source>
        <dbReference type="ARBA" id="ARBA00000900"/>
    </source>
</evidence>
<evidence type="ECO:0000313" key="15">
    <source>
        <dbReference type="Proteomes" id="UP000835052"/>
    </source>
</evidence>
<dbReference type="CDD" id="cd19673">
    <property type="entry name" value="UBR-box_UBR3"/>
    <property type="match status" value="1"/>
</dbReference>
<dbReference type="Proteomes" id="UP000835052">
    <property type="component" value="Unassembled WGS sequence"/>
</dbReference>
<evidence type="ECO:0000256" key="5">
    <source>
        <dbReference type="ARBA" id="ARBA00022771"/>
    </source>
</evidence>
<keyword evidence="6 10" id="KW-0833">Ubl conjugation pathway</keyword>
<name>A0A8S1HPE4_9PELO</name>
<dbReference type="Gene3D" id="2.10.110.30">
    <property type="match status" value="1"/>
</dbReference>
<dbReference type="InterPro" id="IPR003126">
    <property type="entry name" value="Znf_UBR"/>
</dbReference>
<organism evidence="14 15">
    <name type="scientific">Caenorhabditis auriculariae</name>
    <dbReference type="NCBI Taxonomy" id="2777116"/>
    <lineage>
        <taxon>Eukaryota</taxon>
        <taxon>Metazoa</taxon>
        <taxon>Ecdysozoa</taxon>
        <taxon>Nematoda</taxon>
        <taxon>Chromadorea</taxon>
        <taxon>Rhabditida</taxon>
        <taxon>Rhabditina</taxon>
        <taxon>Rhabditomorpha</taxon>
        <taxon>Rhabditoidea</taxon>
        <taxon>Rhabditidae</taxon>
        <taxon>Peloderinae</taxon>
        <taxon>Caenorhabditis</taxon>
    </lineage>
</organism>
<keyword evidence="3 10" id="KW-0808">Transferase</keyword>
<keyword evidence="4 10" id="KW-0479">Metal-binding</keyword>
<evidence type="ECO:0000256" key="10">
    <source>
        <dbReference type="RuleBase" id="RU366018"/>
    </source>
</evidence>
<sequence>MPPGDLYDKSSANAIAAAENMDDGRTSSAHNEDVQKYQPSFTIDDWYVNKIMNYNDMEPDLKKVYEAAGYWKEIADRLRAADFPLFPGVSNTEKFNDALREDALKLDDFLDLLITKQSIQKEDLYKKLRLLIAQGDEYLKFKEKMKNLDFSLKCNEIWENDSVAYRCSTCALTPCMSLCAACFESNGHAGHDFTRFFSREGGACDCGNEDVIKPQGFCCKHGASALRHDTNFLDVSLPEFIYVKLLVRLFLEWRGWSDRFAEARIAREAAMETLQPTSVTSLSYHCDEDIKSARLLISFLQECVNYGGPMRESMARILLDKKLYEALTEKSSDHINSGAIIRADVSLDWRTRIHFENDVNSIKLSEERCKIFDIKEQDRLLKCSSLLDELVFWIIRQTFPQNLINFSLSMLSETEYRNELAVRFFNSYPMVANCINELCLYQNQHGRQADAVQGACSRVIHVSVQMLSSEALCKELNRKCNLVNTVFRATYFLLAERTDLTSMTLHPKLRFWDYENDFPKSESLTWRVMNIEQNASLSQHGYWFVMGDMQNLLSHASIAVDTVLHPVAFCETYTNLLCRMQGMNQSWRIISGHHREHDVSEPVQKAFTLEFETSAVTLFNIVSAIQSKKDTNAAIAFFDHILLVLKIWLDELRLYLSGDQDPEETTAPKDQIGACPAYTVSFHIPLHRHLSTAISHFYIFDEFRTHLVELLNDELTLRLLMLHPLRVQVARTEFNANMWVRNGNQLRAQVIIYTQPHINTAFQSPDIDLIRFCAANIDPDWLIEALLDNFLLSGNFHLPNRTGALVQVPVTNNENYSNNENNNEQPMEDEVDLIRDEAEGLNEDPHDEGNELEEAKPRVFFERKQVEISNPASSVENHRHPLVVMIGEWLDSMIHGMLKLLCELVVICVNCGEVDRKTYKAEVVNSLAMESMTHSRLRGCITEKGSRGNETIDPVFDNILAEVADFVEPDPTSGAMKQGNYKLKPEMWFEDFCPVFCMMRAAAPRYCSGVLADAVKRDKENASKWFPLDGVKLRSEVFWTPFRLVSFEKGVRHDSVSKIGRILVCDRFIQLSLCLLAEYTDDDLALQMTVYLLTLGVRYAMSIEDDEKRESALALFHKSYFVTKLKSNFSVFSFFRRVFLRKAEVSECKRVLIEKVLNGRFNAIRVCGGATVYFARFLAVLCSGDEVSRAILMDDLQQEMSLVATPVKDEEVEKKMEQRKKEERERRKAKVMASFNKNNKTVMAHLMDKEGMTQADVDHIDTSQPNVKLYECPICGDIDSPCTLDKPFCMLIKVSTNFAAENQVERSSEEKTLLEAEKENYSQKPNKTRRHWINVRKELANYHLLHSNLLENVTGVELKTCGHTSHVECFAKYRRSVQMADLRAQHDRYREIPCPLCRFPVNGVLPLTVDLGFETNSKGSFDDRHKAFTTLRGCVDNARKTFVKPQDEKSYRKHYGCEENGALSEIRLNRQRHDDAAERRISDSRCTNSSFFLAIVVATIERRMIFKKLEISERRKNTTSIVSEHLLASSVAVSVQHDENACIAALNELILQPNTIVRTSQTSLEGLLTVSDPDSDFGDGSDLMADERAALRSTSRSERVRRHSMSFESLGPLTPVTQQVPLLLYEPRSLLTRLSAYVIDNRSLSKEDKTQLCKVLAGYIVGMAAVRATLRLLLRGGSRRLRRLAKGQQSVIPGLDKTISDLPRQISTNLSSSEPFFTSVLLVGIDESEEPAMIDDDDVDFERFDDAHFARELNFYLVELLRFICELWSESGLISREVPDGDIPLREALKAVGLDTSCLRNSPDQVSRYDQMYAFF</sequence>
<dbReference type="GO" id="GO:0005737">
    <property type="term" value="C:cytoplasm"/>
    <property type="evidence" value="ECO:0007669"/>
    <property type="project" value="TreeGrafter"/>
</dbReference>
<dbReference type="EC" id="2.3.2.27" evidence="10"/>
<comment type="similarity">
    <text evidence="8 10">Belongs to the E3 ubiquitin-protein ligase UBR1-like family.</text>
</comment>
<gene>
    <name evidence="14" type="ORF">CAUJ_LOCUS13638</name>
</gene>
<proteinExistence type="inferred from homology"/>
<feature type="coiled-coil region" evidence="11">
    <location>
        <begin position="1297"/>
        <end position="1324"/>
    </location>
</feature>
<comment type="catalytic activity">
    <reaction evidence="1 10">
        <text>S-ubiquitinyl-[E2 ubiquitin-conjugating enzyme]-L-cysteine + [acceptor protein]-L-lysine = [E2 ubiquitin-conjugating enzyme]-L-cysteine + N(6)-ubiquitinyl-[acceptor protein]-L-lysine.</text>
        <dbReference type="EC" id="2.3.2.27"/>
    </reaction>
</comment>
<keyword evidence="5 10" id="KW-0863">Zinc-finger</keyword>
<feature type="domain" description="UBR-type" evidence="13">
    <location>
        <begin position="152"/>
        <end position="223"/>
    </location>
</feature>
<evidence type="ECO:0000256" key="6">
    <source>
        <dbReference type="ARBA" id="ARBA00022786"/>
    </source>
</evidence>
<dbReference type="SMART" id="SM00396">
    <property type="entry name" value="ZnF_UBR1"/>
    <property type="match status" value="1"/>
</dbReference>
<dbReference type="FunFam" id="2.10.110.30:FF:000002">
    <property type="entry name" value="Putative e3 ubiquitin-protein ligase ubr3"/>
    <property type="match status" value="1"/>
</dbReference>
<feature type="zinc finger region" description="UBR-type" evidence="9">
    <location>
        <begin position="152"/>
        <end position="223"/>
    </location>
</feature>
<comment type="caution">
    <text evidence="14">The sequence shown here is derived from an EMBL/GenBank/DDBJ whole genome shotgun (WGS) entry which is preliminary data.</text>
</comment>
<feature type="compositionally biased region" description="Basic and acidic residues" evidence="12">
    <location>
        <begin position="1211"/>
        <end position="1226"/>
    </location>
</feature>
<dbReference type="Pfam" id="PF02207">
    <property type="entry name" value="zf-UBR"/>
    <property type="match status" value="1"/>
</dbReference>
<accession>A0A8S1HPE4</accession>
<dbReference type="Pfam" id="PF22960">
    <property type="entry name" value="WHD_UBR1"/>
    <property type="match status" value="1"/>
</dbReference>
<evidence type="ECO:0000256" key="3">
    <source>
        <dbReference type="ARBA" id="ARBA00022679"/>
    </source>
</evidence>
<evidence type="ECO:0000256" key="8">
    <source>
        <dbReference type="ARBA" id="ARBA00046341"/>
    </source>
</evidence>
<evidence type="ECO:0000256" key="11">
    <source>
        <dbReference type="SAM" id="Coils"/>
    </source>
</evidence>
<dbReference type="GO" id="GO:0061630">
    <property type="term" value="F:ubiquitin protein ligase activity"/>
    <property type="evidence" value="ECO:0007669"/>
    <property type="project" value="UniProtKB-UniRule"/>
</dbReference>
<dbReference type="PANTHER" id="PTHR21497:SF39">
    <property type="entry name" value="E3 UBIQUITIN-PROTEIN LIGASE UBR3"/>
    <property type="match status" value="1"/>
</dbReference>